<sequence>MQDRRARPFSSSWLNGLLAEALQRPVLDGAEDALILADLFAAAAPPRVDAIVPAARASGWLRKAAAAAYDQPAHRVARDVRSFAEYMVEAVRLMQRHGHFQDRAERQRVKALLKRAGGRGTMPDRAAAAERLLSAAESPDAGRSDVIAEAIGTGALGPSALGAGALAPPGGLDAATTVLLGLASLPVDKRRARLHGMGLALRASSAPGGWNG</sequence>
<reference evidence="1 2" key="1">
    <citation type="submission" date="2019-07" db="EMBL/GenBank/DDBJ databases">
        <title>Genome sequencing of the stress-tolerant strain Azospirillum brasilense Az19.</title>
        <authorList>
            <person name="Maroniche G.A."/>
            <person name="Garcia J.E."/>
            <person name="Pagnussat L."/>
            <person name="Amenta M."/>
            <person name="Creus C.M."/>
        </authorList>
    </citation>
    <scope>NUCLEOTIDE SEQUENCE [LARGE SCALE GENOMIC DNA]</scope>
    <source>
        <strain evidence="1 2">Az19</strain>
    </source>
</reference>
<dbReference type="AlphaFoldDB" id="A0A5B0KLN5"/>
<protein>
    <submittedName>
        <fullName evidence="1">Uncharacterized protein</fullName>
    </submittedName>
</protein>
<evidence type="ECO:0000313" key="1">
    <source>
        <dbReference type="EMBL" id="KAA1052791.1"/>
    </source>
</evidence>
<name>A0A5B0KLN5_9PROT</name>
<comment type="caution">
    <text evidence="1">The sequence shown here is derived from an EMBL/GenBank/DDBJ whole genome shotgun (WGS) entry which is preliminary data.</text>
</comment>
<dbReference type="EMBL" id="VEWN01000020">
    <property type="protein sequence ID" value="KAA1052791.1"/>
    <property type="molecule type" value="Genomic_DNA"/>
</dbReference>
<accession>A0A5B0KLN5</accession>
<evidence type="ECO:0000313" key="2">
    <source>
        <dbReference type="Proteomes" id="UP000325333"/>
    </source>
</evidence>
<gene>
    <name evidence="1" type="ORF">FH063_003401</name>
</gene>
<proteinExistence type="predicted"/>
<dbReference type="Proteomes" id="UP000325333">
    <property type="component" value="Unassembled WGS sequence"/>
</dbReference>
<organism evidence="1 2">
    <name type="scientific">Azospirillum argentinense</name>
    <dbReference type="NCBI Taxonomy" id="2970906"/>
    <lineage>
        <taxon>Bacteria</taxon>
        <taxon>Pseudomonadati</taxon>
        <taxon>Pseudomonadota</taxon>
        <taxon>Alphaproteobacteria</taxon>
        <taxon>Rhodospirillales</taxon>
        <taxon>Azospirillaceae</taxon>
        <taxon>Azospirillum</taxon>
    </lineage>
</organism>